<evidence type="ECO:0000259" key="4">
    <source>
        <dbReference type="PROSITE" id="PS50111"/>
    </source>
</evidence>
<evidence type="ECO:0000256" key="1">
    <source>
        <dbReference type="ARBA" id="ARBA00023159"/>
    </source>
</evidence>
<dbReference type="SMART" id="SM00283">
    <property type="entry name" value="MA"/>
    <property type="match status" value="1"/>
</dbReference>
<accession>A0ABV1KTN8</accession>
<dbReference type="Pfam" id="PF00015">
    <property type="entry name" value="MCPsignal"/>
    <property type="match status" value="1"/>
</dbReference>
<dbReference type="Pfam" id="PF00027">
    <property type="entry name" value="cNMP_binding"/>
    <property type="match status" value="1"/>
</dbReference>
<evidence type="ECO:0000313" key="6">
    <source>
        <dbReference type="Proteomes" id="UP001493487"/>
    </source>
</evidence>
<dbReference type="PROSITE" id="PS50042">
    <property type="entry name" value="CNMP_BINDING_3"/>
    <property type="match status" value="1"/>
</dbReference>
<dbReference type="PRINTS" id="PR00103">
    <property type="entry name" value="CAMPKINASE"/>
</dbReference>
<evidence type="ECO:0000259" key="3">
    <source>
        <dbReference type="PROSITE" id="PS50042"/>
    </source>
</evidence>
<dbReference type="PROSITE" id="PS50111">
    <property type="entry name" value="CHEMOTAXIS_TRANSDUC_2"/>
    <property type="match status" value="1"/>
</dbReference>
<dbReference type="SMART" id="SM00100">
    <property type="entry name" value="cNMP"/>
    <property type="match status" value="1"/>
</dbReference>
<keyword evidence="6" id="KW-1185">Reference proteome</keyword>
<dbReference type="InterPro" id="IPR018490">
    <property type="entry name" value="cNMP-bd_dom_sf"/>
</dbReference>
<reference evidence="5 6" key="1">
    <citation type="journal article" date="2023" name="Genome Announc.">
        <title>Pan-Genome Analyses of the Genus Cohnella and Proposal of the Novel Species Cohnella silvisoli sp. nov., Isolated from Forest Soil.</title>
        <authorList>
            <person name="Wang C."/>
            <person name="Mao L."/>
            <person name="Bao G."/>
            <person name="Zhu H."/>
        </authorList>
    </citation>
    <scope>NUCLEOTIDE SEQUENCE [LARGE SCALE GENOMIC DNA]</scope>
    <source>
        <strain evidence="5 6">NL03-T5-1</strain>
    </source>
</reference>
<proteinExistence type="predicted"/>
<dbReference type="InterPro" id="IPR050397">
    <property type="entry name" value="Env_Response_Regulators"/>
</dbReference>
<sequence length="293" mass="31637">MTGPEIPQIKGEEMIFLAGETIFHEGDTGRQMYVLLEGTVVVNVVSDGTRIPVGKFAQGDFFGEMSLLEGLPRSGTAVASERSRLLALDEAAFRELVAGDSSFAWRIMKALSLRIRNNNRELIQRIGSDLQEVSAQLGDHARGIHQSIEEIAVSAGEIEMNEKRLAEQVKDVELLSGQIVSTLTFLQQVARQTQILGLNAGIEAARSGEFGRGFLIIAEEIRKLSVLSKDNAEKIAVLTEQIGTKIGSVAAASEDSARRSNEQASATLLMVASTGEVTQLAQRLGELSESLKA</sequence>
<dbReference type="CDD" id="cd00038">
    <property type="entry name" value="CAP_ED"/>
    <property type="match status" value="1"/>
</dbReference>
<protein>
    <submittedName>
        <fullName evidence="5">Cyclic nucleotide-binding domain-containing protein</fullName>
    </submittedName>
</protein>
<dbReference type="RefSeq" id="WP_304518401.1">
    <property type="nucleotide sequence ID" value="NZ_JAIOAP010000005.1"/>
</dbReference>
<dbReference type="Gene3D" id="1.10.287.950">
    <property type="entry name" value="Methyl-accepting chemotaxis protein"/>
    <property type="match status" value="1"/>
</dbReference>
<gene>
    <name evidence="5" type="ORF">QJS35_10425</name>
</gene>
<dbReference type="SUPFAM" id="SSF51206">
    <property type="entry name" value="cAMP-binding domain-like"/>
    <property type="match status" value="1"/>
</dbReference>
<evidence type="ECO:0000313" key="5">
    <source>
        <dbReference type="EMBL" id="MEQ4482812.1"/>
    </source>
</evidence>
<dbReference type="InterPro" id="IPR000595">
    <property type="entry name" value="cNMP-bd_dom"/>
</dbReference>
<dbReference type="EMBL" id="JASKHM010000005">
    <property type="protein sequence ID" value="MEQ4482812.1"/>
    <property type="molecule type" value="Genomic_DNA"/>
</dbReference>
<keyword evidence="2" id="KW-0807">Transducer</keyword>
<name>A0ABV1KTN8_9BACL</name>
<dbReference type="SUPFAM" id="SSF58104">
    <property type="entry name" value="Methyl-accepting chemotaxis protein (MCP) signaling domain"/>
    <property type="match status" value="1"/>
</dbReference>
<dbReference type="Proteomes" id="UP001493487">
    <property type="component" value="Unassembled WGS sequence"/>
</dbReference>
<dbReference type="PANTHER" id="PTHR24567">
    <property type="entry name" value="CRP FAMILY TRANSCRIPTIONAL REGULATORY PROTEIN"/>
    <property type="match status" value="1"/>
</dbReference>
<comment type="caution">
    <text evidence="5">The sequence shown here is derived from an EMBL/GenBank/DDBJ whole genome shotgun (WGS) entry which is preliminary data.</text>
</comment>
<evidence type="ECO:0000256" key="2">
    <source>
        <dbReference type="PROSITE-ProRule" id="PRU00284"/>
    </source>
</evidence>
<organism evidence="5 6">
    <name type="scientific">Cohnella silvisoli</name>
    <dbReference type="NCBI Taxonomy" id="2873699"/>
    <lineage>
        <taxon>Bacteria</taxon>
        <taxon>Bacillati</taxon>
        <taxon>Bacillota</taxon>
        <taxon>Bacilli</taxon>
        <taxon>Bacillales</taxon>
        <taxon>Paenibacillaceae</taxon>
        <taxon>Cohnella</taxon>
    </lineage>
</organism>
<dbReference type="InterPro" id="IPR014710">
    <property type="entry name" value="RmlC-like_jellyroll"/>
</dbReference>
<feature type="domain" description="Cyclic nucleotide-binding" evidence="3">
    <location>
        <begin position="12"/>
        <end position="114"/>
    </location>
</feature>
<keyword evidence="1" id="KW-0010">Activator</keyword>
<dbReference type="InterPro" id="IPR004089">
    <property type="entry name" value="MCPsignal_dom"/>
</dbReference>
<dbReference type="PANTHER" id="PTHR24567:SF74">
    <property type="entry name" value="HTH-TYPE TRANSCRIPTIONAL REGULATOR ARCR"/>
    <property type="match status" value="1"/>
</dbReference>
<feature type="domain" description="Methyl-accepting transducer" evidence="4">
    <location>
        <begin position="128"/>
        <end position="293"/>
    </location>
</feature>
<dbReference type="Gene3D" id="2.60.120.10">
    <property type="entry name" value="Jelly Rolls"/>
    <property type="match status" value="1"/>
</dbReference>